<name>A0A1H2INJ7_9BACT</name>
<protein>
    <recommendedName>
        <fullName evidence="3">Ankyrin</fullName>
    </recommendedName>
</protein>
<sequence length="56" mass="6158">MEKEICPICNGKQVIAGTCECNSEWRHLDDDNCINDCICNPDTECPTCSGTGYVTN</sequence>
<evidence type="ECO:0000313" key="2">
    <source>
        <dbReference type="Proteomes" id="UP000199608"/>
    </source>
</evidence>
<proteinExistence type="predicted"/>
<organism evidence="1 2">
    <name type="scientific">Desulfobacula phenolica</name>
    <dbReference type="NCBI Taxonomy" id="90732"/>
    <lineage>
        <taxon>Bacteria</taxon>
        <taxon>Pseudomonadati</taxon>
        <taxon>Thermodesulfobacteriota</taxon>
        <taxon>Desulfobacteria</taxon>
        <taxon>Desulfobacterales</taxon>
        <taxon>Desulfobacteraceae</taxon>
        <taxon>Desulfobacula</taxon>
    </lineage>
</organism>
<evidence type="ECO:0000313" key="1">
    <source>
        <dbReference type="EMBL" id="SDU45663.1"/>
    </source>
</evidence>
<dbReference type="RefSeq" id="WP_139169045.1">
    <property type="nucleotide sequence ID" value="NZ_FNLL01000009.1"/>
</dbReference>
<keyword evidence="2" id="KW-1185">Reference proteome</keyword>
<evidence type="ECO:0008006" key="3">
    <source>
        <dbReference type="Google" id="ProtNLM"/>
    </source>
</evidence>
<accession>A0A1H2INJ7</accession>
<dbReference type="EMBL" id="FNLL01000009">
    <property type="protein sequence ID" value="SDU45663.1"/>
    <property type="molecule type" value="Genomic_DNA"/>
</dbReference>
<reference evidence="2" key="1">
    <citation type="submission" date="2016-10" db="EMBL/GenBank/DDBJ databases">
        <authorList>
            <person name="Varghese N."/>
            <person name="Submissions S."/>
        </authorList>
    </citation>
    <scope>NUCLEOTIDE SEQUENCE [LARGE SCALE GENOMIC DNA]</scope>
    <source>
        <strain evidence="2">DSM 3384</strain>
    </source>
</reference>
<dbReference type="Proteomes" id="UP000199608">
    <property type="component" value="Unassembled WGS sequence"/>
</dbReference>
<dbReference type="AlphaFoldDB" id="A0A1H2INJ7"/>
<gene>
    <name evidence="1" type="ORF">SAMN04487931_10941</name>
</gene>